<feature type="transmembrane region" description="Helical" evidence="1">
    <location>
        <begin position="58"/>
        <end position="82"/>
    </location>
</feature>
<feature type="transmembrane region" description="Helical" evidence="1">
    <location>
        <begin position="89"/>
        <end position="110"/>
    </location>
</feature>
<organism evidence="2 3">
    <name type="scientific">Vibrio aestuarianus</name>
    <dbReference type="NCBI Taxonomy" id="28171"/>
    <lineage>
        <taxon>Bacteria</taxon>
        <taxon>Pseudomonadati</taxon>
        <taxon>Pseudomonadota</taxon>
        <taxon>Gammaproteobacteria</taxon>
        <taxon>Vibrionales</taxon>
        <taxon>Vibrionaceae</taxon>
        <taxon>Vibrio</taxon>
    </lineage>
</organism>
<evidence type="ECO:0000256" key="1">
    <source>
        <dbReference type="SAM" id="Phobius"/>
    </source>
</evidence>
<dbReference type="EMBL" id="CALYLK010000108">
    <property type="protein sequence ID" value="CAH8208043.1"/>
    <property type="molecule type" value="Genomic_DNA"/>
</dbReference>
<reference evidence="2" key="1">
    <citation type="submission" date="2022-06" db="EMBL/GenBank/DDBJ databases">
        <authorList>
            <person name="Goudenege D."/>
            <person name="Le Roux F."/>
        </authorList>
    </citation>
    <scope>NUCLEOTIDE SEQUENCE</scope>
    <source>
        <strain evidence="2">12-063</strain>
    </source>
</reference>
<proteinExistence type="predicted"/>
<name>A0ABM9FL91_9VIBR</name>
<feature type="transmembrane region" description="Helical" evidence="1">
    <location>
        <begin position="140"/>
        <end position="158"/>
    </location>
</feature>
<sequence>MISQLTILNLQVVATLLMSYDYFLSEKLKVKFGNQAKRFIETRADVNNAMLNSYVGNLVSMVPIAVSAFVLGLIVFGLYLLLGSIGNTTVLLLLGVVMMIAFVGAFAGFVKVLGEGIFPLTLPLLTKALLSFVLLSSKGVIGAIGFIFLASSFVAQYYNILMP</sequence>
<keyword evidence="1" id="KW-0472">Membrane</keyword>
<accession>A0ABM9FL91</accession>
<comment type="caution">
    <text evidence="2">The sequence shown here is derived from an EMBL/GenBank/DDBJ whole genome shotgun (WGS) entry which is preliminary data.</text>
</comment>
<keyword evidence="3" id="KW-1185">Reference proteome</keyword>
<feature type="transmembrane region" description="Helical" evidence="1">
    <location>
        <begin position="7"/>
        <end position="24"/>
    </location>
</feature>
<protein>
    <submittedName>
        <fullName evidence="2">Uncharacterized protein</fullName>
    </submittedName>
</protein>
<evidence type="ECO:0000313" key="3">
    <source>
        <dbReference type="Proteomes" id="UP001152658"/>
    </source>
</evidence>
<gene>
    <name evidence="2" type="ORF">VAE063_60001</name>
</gene>
<keyword evidence="1" id="KW-1133">Transmembrane helix</keyword>
<dbReference type="RefSeq" id="WP_115340127.1">
    <property type="nucleotide sequence ID" value="NZ_CALYLF010000101.1"/>
</dbReference>
<evidence type="ECO:0000313" key="2">
    <source>
        <dbReference type="EMBL" id="CAH8208043.1"/>
    </source>
</evidence>
<dbReference type="Proteomes" id="UP001152658">
    <property type="component" value="Unassembled WGS sequence"/>
</dbReference>
<keyword evidence="1" id="KW-0812">Transmembrane</keyword>